<comment type="cofactor">
    <cofactor evidence="3 4">
        <name>Zn(2+)</name>
        <dbReference type="ChEBI" id="CHEBI:29105"/>
    </cofactor>
    <text evidence="3 4">Binds 1 zinc ion per subunit.</text>
</comment>
<dbReference type="Gene3D" id="3.40.390.10">
    <property type="entry name" value="Collagenase (Catalytic Domain)"/>
    <property type="match status" value="1"/>
</dbReference>
<keyword evidence="5" id="KW-0732">Signal</keyword>
<feature type="signal peptide" evidence="5">
    <location>
        <begin position="1"/>
        <end position="15"/>
    </location>
</feature>
<dbReference type="SMART" id="SM00235">
    <property type="entry name" value="ZnMc"/>
    <property type="match status" value="1"/>
</dbReference>
<feature type="non-terminal residue" evidence="7">
    <location>
        <position position="224"/>
    </location>
</feature>
<feature type="binding site" evidence="3">
    <location>
        <position position="138"/>
    </location>
    <ligand>
        <name>Zn(2+)</name>
        <dbReference type="ChEBI" id="CHEBI:29105"/>
        <note>catalytic</note>
    </ligand>
</feature>
<dbReference type="CDD" id="cd04280">
    <property type="entry name" value="ZnMc_astacin_like"/>
    <property type="match status" value="1"/>
</dbReference>
<dbReference type="PANTHER" id="PTHR10127:SF883">
    <property type="entry name" value="ZINC METALLOPROTEINASE NAS-8"/>
    <property type="match status" value="1"/>
</dbReference>
<feature type="domain" description="Peptidase M12A" evidence="6">
    <location>
        <begin position="44"/>
        <end position="224"/>
    </location>
</feature>
<evidence type="ECO:0000313" key="8">
    <source>
        <dbReference type="Proteomes" id="UP000054359"/>
    </source>
</evidence>
<reference evidence="7 8" key="1">
    <citation type="submission" date="2013-11" db="EMBL/GenBank/DDBJ databases">
        <title>Genome sequencing of Stegodyphus mimosarum.</title>
        <authorList>
            <person name="Bechsgaard J."/>
        </authorList>
    </citation>
    <scope>NUCLEOTIDE SEQUENCE [LARGE SCALE GENOMIC DNA]</scope>
</reference>
<evidence type="ECO:0000256" key="4">
    <source>
        <dbReference type="RuleBase" id="RU361183"/>
    </source>
</evidence>
<dbReference type="InterPro" id="IPR006026">
    <property type="entry name" value="Peptidase_Metallo"/>
</dbReference>
<name>A0A087UVZ1_STEMI</name>
<feature type="chain" id="PRO_5011955101" description="Metalloendopeptidase" evidence="5">
    <location>
        <begin position="16"/>
        <end position="224"/>
    </location>
</feature>
<feature type="binding site" evidence="3">
    <location>
        <position position="134"/>
    </location>
    <ligand>
        <name>Zn(2+)</name>
        <dbReference type="ChEBI" id="CHEBI:29105"/>
        <note>catalytic</note>
    </ligand>
</feature>
<sequence length="224" mass="26240">MKIYLVLLLPVLTWGAPKIERNPMENEGLFEGDIMAIDPDSDRNAVPRDSQRWPAGVVPYELHRSVFDIKDKIAEAMQHIQERSCIRFVRRTNEKDYVKIYSGNGCWSFWGRMEMGEQELSLGYGCEYLATIIHELMHAIGFEHEHNRSDRDDYLYINWYNIPKDKHHNFKKLEPQENRLLSDFDFDSIMLYGSSAFSSKKYLKSMEAKDGRTLKEVHDKPGLS</sequence>
<dbReference type="SUPFAM" id="SSF55486">
    <property type="entry name" value="Metalloproteases ('zincins'), catalytic domain"/>
    <property type="match status" value="1"/>
</dbReference>
<dbReference type="MEROPS" id="M12.032"/>
<keyword evidence="3 4" id="KW-0479">Metal-binding</keyword>
<keyword evidence="3 4" id="KW-0482">Metalloprotease</keyword>
<keyword evidence="3 4" id="KW-0378">Hydrolase</keyword>
<dbReference type="EC" id="3.4.24.-" evidence="4"/>
<feature type="active site" evidence="3">
    <location>
        <position position="135"/>
    </location>
</feature>
<keyword evidence="8" id="KW-1185">Reference proteome</keyword>
<evidence type="ECO:0000256" key="3">
    <source>
        <dbReference type="PROSITE-ProRule" id="PRU01211"/>
    </source>
</evidence>
<comment type="subunit">
    <text evidence="1">Monomer.</text>
</comment>
<dbReference type="OMA" id="WGRIGNQ"/>
<dbReference type="InterPro" id="IPR001506">
    <property type="entry name" value="Peptidase_M12A"/>
</dbReference>
<evidence type="ECO:0000256" key="2">
    <source>
        <dbReference type="ARBA" id="ARBA00025529"/>
    </source>
</evidence>
<dbReference type="PRINTS" id="PR00480">
    <property type="entry name" value="ASTACIN"/>
</dbReference>
<evidence type="ECO:0000256" key="1">
    <source>
        <dbReference type="ARBA" id="ARBA00011245"/>
    </source>
</evidence>
<dbReference type="Pfam" id="PF01400">
    <property type="entry name" value="Astacin"/>
    <property type="match status" value="1"/>
</dbReference>
<dbReference type="PANTHER" id="PTHR10127">
    <property type="entry name" value="DISCOIDIN, CUB, EGF, LAMININ , AND ZINC METALLOPROTEASE DOMAIN CONTAINING"/>
    <property type="match status" value="1"/>
</dbReference>
<dbReference type="InterPro" id="IPR034035">
    <property type="entry name" value="Astacin-like_dom"/>
</dbReference>
<keyword evidence="3 4" id="KW-0645">Protease</keyword>
<dbReference type="InterPro" id="IPR024079">
    <property type="entry name" value="MetalloPept_cat_dom_sf"/>
</dbReference>
<evidence type="ECO:0000313" key="7">
    <source>
        <dbReference type="EMBL" id="KFM81530.1"/>
    </source>
</evidence>
<dbReference type="PROSITE" id="PS51864">
    <property type="entry name" value="ASTACIN"/>
    <property type="match status" value="1"/>
</dbReference>
<dbReference type="Proteomes" id="UP000054359">
    <property type="component" value="Unassembled WGS sequence"/>
</dbReference>
<dbReference type="AlphaFoldDB" id="A0A087UVZ1"/>
<dbReference type="OrthoDB" id="291007at2759"/>
<proteinExistence type="predicted"/>
<comment type="function">
    <text evidence="2">Zinc metalloprotease. Provoques deadhesion of endothelial cells from cell cultures, and also degradation of fibronectin, fibrinogen and gelatin in vitro. Its role in the venom is not fully understood but it might act as a spreading factor that facilitates diffusion of other venom toxins. Alternatively, it might be involved in the proteolytic processing of other venom toxins or it might play a role in extra-oral digestion of prey.</text>
</comment>
<evidence type="ECO:0000256" key="5">
    <source>
        <dbReference type="SAM" id="SignalP"/>
    </source>
</evidence>
<comment type="caution">
    <text evidence="3">Lacks conserved residue(s) required for the propagation of feature annotation.</text>
</comment>
<dbReference type="EMBL" id="KK121915">
    <property type="protein sequence ID" value="KFM81530.1"/>
    <property type="molecule type" value="Genomic_DNA"/>
</dbReference>
<keyword evidence="3 4" id="KW-0862">Zinc</keyword>
<dbReference type="GO" id="GO:0008270">
    <property type="term" value="F:zinc ion binding"/>
    <property type="evidence" value="ECO:0007669"/>
    <property type="project" value="UniProtKB-UniRule"/>
</dbReference>
<organism evidence="7 8">
    <name type="scientific">Stegodyphus mimosarum</name>
    <name type="common">African social velvet spider</name>
    <dbReference type="NCBI Taxonomy" id="407821"/>
    <lineage>
        <taxon>Eukaryota</taxon>
        <taxon>Metazoa</taxon>
        <taxon>Ecdysozoa</taxon>
        <taxon>Arthropoda</taxon>
        <taxon>Chelicerata</taxon>
        <taxon>Arachnida</taxon>
        <taxon>Araneae</taxon>
        <taxon>Araneomorphae</taxon>
        <taxon>Entelegynae</taxon>
        <taxon>Eresoidea</taxon>
        <taxon>Eresidae</taxon>
        <taxon>Stegodyphus</taxon>
    </lineage>
</organism>
<dbReference type="STRING" id="407821.A0A087UVZ1"/>
<dbReference type="GO" id="GO:0006508">
    <property type="term" value="P:proteolysis"/>
    <property type="evidence" value="ECO:0007669"/>
    <property type="project" value="UniProtKB-KW"/>
</dbReference>
<accession>A0A087UVZ1</accession>
<protein>
    <recommendedName>
        <fullName evidence="4">Metalloendopeptidase</fullName>
        <ecNumber evidence="4">3.4.24.-</ecNumber>
    </recommendedName>
</protein>
<gene>
    <name evidence="7" type="ORF">X975_23104</name>
</gene>
<dbReference type="GO" id="GO:0004222">
    <property type="term" value="F:metalloendopeptidase activity"/>
    <property type="evidence" value="ECO:0007669"/>
    <property type="project" value="UniProtKB-UniRule"/>
</dbReference>
<feature type="binding site" evidence="3">
    <location>
        <position position="144"/>
    </location>
    <ligand>
        <name>Zn(2+)</name>
        <dbReference type="ChEBI" id="CHEBI:29105"/>
        <note>catalytic</note>
    </ligand>
</feature>
<evidence type="ECO:0000259" key="6">
    <source>
        <dbReference type="PROSITE" id="PS51864"/>
    </source>
</evidence>